<keyword evidence="6" id="KW-1185">Reference proteome</keyword>
<feature type="signal peptide" evidence="3">
    <location>
        <begin position="1"/>
        <end position="44"/>
    </location>
</feature>
<dbReference type="EMBL" id="FNKP01000002">
    <property type="protein sequence ID" value="SDR36480.1"/>
    <property type="molecule type" value="Genomic_DNA"/>
</dbReference>
<dbReference type="RefSeq" id="WP_083380075.1">
    <property type="nucleotide sequence ID" value="NZ_FNKP01000002.1"/>
</dbReference>
<dbReference type="PANTHER" id="PTHR11559">
    <property type="entry name" value="CARBOXYLESTERASE"/>
    <property type="match status" value="1"/>
</dbReference>
<dbReference type="Pfam" id="PF00135">
    <property type="entry name" value="COesterase"/>
    <property type="match status" value="1"/>
</dbReference>
<comment type="similarity">
    <text evidence="1 3">Belongs to the type-B carboxylesterase/lipase family.</text>
</comment>
<evidence type="ECO:0000256" key="3">
    <source>
        <dbReference type="RuleBase" id="RU361235"/>
    </source>
</evidence>
<reference evidence="6" key="1">
    <citation type="submission" date="2016-10" db="EMBL/GenBank/DDBJ databases">
        <authorList>
            <person name="Varghese N."/>
        </authorList>
    </citation>
    <scope>NUCLEOTIDE SEQUENCE [LARGE SCALE GENOMIC DNA]</scope>
    <source>
        <strain evidence="6">GAS106B</strain>
    </source>
</reference>
<dbReference type="PROSITE" id="PS00122">
    <property type="entry name" value="CARBOXYLESTERASE_B_1"/>
    <property type="match status" value="1"/>
</dbReference>
<feature type="chain" id="PRO_5010001584" description="Carboxylic ester hydrolase" evidence="3">
    <location>
        <begin position="45"/>
        <end position="556"/>
    </location>
</feature>
<dbReference type="GO" id="GO:0016787">
    <property type="term" value="F:hydrolase activity"/>
    <property type="evidence" value="ECO:0007669"/>
    <property type="project" value="UniProtKB-KW"/>
</dbReference>
<protein>
    <recommendedName>
        <fullName evidence="3">Carboxylic ester hydrolase</fullName>
        <ecNumber evidence="3">3.1.1.-</ecNumber>
    </recommendedName>
</protein>
<proteinExistence type="inferred from homology"/>
<dbReference type="InterPro" id="IPR050309">
    <property type="entry name" value="Type-B_Carboxylest/Lipase"/>
</dbReference>
<evidence type="ECO:0000313" key="6">
    <source>
        <dbReference type="Proteomes" id="UP000183487"/>
    </source>
</evidence>
<keyword evidence="3" id="KW-0732">Signal</keyword>
<dbReference type="AlphaFoldDB" id="A0A1H1IFL8"/>
<dbReference type="EC" id="3.1.1.-" evidence="3"/>
<sequence length="556" mass="59754">MTAYKQASDARSNRPARRLARTFLRQGIAAVCAWSMLTAWPAHADNADDAAVITTRAGALRGVEHGVVDVYQGIPYAAPPVGDLRWRAPQPAASWTGIRDATQPGNACVQSATFWRPGNGASWHEDCLNLNVWKPRHVDAHLPVIVWFHGGGWINGAGADMQPVQIASQGNIVVTVDYRLGALGYLALPALDAESSDRQSSGNYGDLDKISALKWVRQNIAAFGGDPDNVSIGGQSAGAGSVCWLLASPAAKGLFNRAIIESIGDCAIVSHDTATTRGKTFAEALGCTDPSTEIACLRRKRPADIIDAQVKTNLTWRPVTGGSAQPVPALDAFRSGNFNRVPVLVGNVRHETRVFVYEGNDMVRQPLTPDGYRSSVQTQMGDKASRVLAEYPLNAYPSAGVALAAVQTDSRFACGSVPVADALSAWVPTYTYEFRDDTAPHTPYMVVPPSFEIGAAHSSELQYIWRGDAATPVSSGQSSGYLPLSPEQSRLSQMMQTYWANFARTGNPNTATQPDWPRYDTAKTQRLGLLPGGATDIITGDAYAKEHHCGFWAAMQ</sequence>
<dbReference type="InterPro" id="IPR002018">
    <property type="entry name" value="CarbesteraseB"/>
</dbReference>
<dbReference type="OrthoDB" id="9775851at2"/>
<organism evidence="5 6">
    <name type="scientific">Paraburkholderia fungorum</name>
    <dbReference type="NCBI Taxonomy" id="134537"/>
    <lineage>
        <taxon>Bacteria</taxon>
        <taxon>Pseudomonadati</taxon>
        <taxon>Pseudomonadota</taxon>
        <taxon>Betaproteobacteria</taxon>
        <taxon>Burkholderiales</taxon>
        <taxon>Burkholderiaceae</taxon>
        <taxon>Paraburkholderia</taxon>
    </lineage>
</organism>
<evidence type="ECO:0000313" key="5">
    <source>
        <dbReference type="EMBL" id="SDR36480.1"/>
    </source>
</evidence>
<dbReference type="Proteomes" id="UP000183487">
    <property type="component" value="Unassembled WGS sequence"/>
</dbReference>
<dbReference type="SUPFAM" id="SSF53474">
    <property type="entry name" value="alpha/beta-Hydrolases"/>
    <property type="match status" value="1"/>
</dbReference>
<feature type="domain" description="Carboxylesterase type B" evidence="4">
    <location>
        <begin position="50"/>
        <end position="534"/>
    </location>
</feature>
<keyword evidence="2 3" id="KW-0378">Hydrolase</keyword>
<dbReference type="InterPro" id="IPR019826">
    <property type="entry name" value="Carboxylesterase_B_AS"/>
</dbReference>
<name>A0A1H1IFL8_9BURK</name>
<gene>
    <name evidence="5" type="ORF">SAMN05443245_5111</name>
</gene>
<dbReference type="Gene3D" id="3.40.50.1820">
    <property type="entry name" value="alpha/beta hydrolase"/>
    <property type="match status" value="1"/>
</dbReference>
<evidence type="ECO:0000259" key="4">
    <source>
        <dbReference type="Pfam" id="PF00135"/>
    </source>
</evidence>
<dbReference type="InterPro" id="IPR029058">
    <property type="entry name" value="AB_hydrolase_fold"/>
</dbReference>
<evidence type="ECO:0000256" key="2">
    <source>
        <dbReference type="ARBA" id="ARBA00022801"/>
    </source>
</evidence>
<evidence type="ECO:0000256" key="1">
    <source>
        <dbReference type="ARBA" id="ARBA00005964"/>
    </source>
</evidence>
<accession>A0A1H1IFL8</accession>